<dbReference type="EMBL" id="OK637290">
    <property type="protein sequence ID" value="UXN44125.1"/>
    <property type="molecule type" value="Genomic_DNA"/>
</dbReference>
<dbReference type="GO" id="GO:0005743">
    <property type="term" value="C:mitochondrial inner membrane"/>
    <property type="evidence" value="ECO:0007669"/>
    <property type="project" value="UniProtKB-SubCell"/>
</dbReference>
<organism evidence="11">
    <name type="scientific">Spinibdella lignicola</name>
    <dbReference type="NCBI Taxonomy" id="2872682"/>
    <lineage>
        <taxon>Eukaryota</taxon>
        <taxon>Metazoa</taxon>
        <taxon>Ecdysozoa</taxon>
        <taxon>Arthropoda</taxon>
        <taxon>Chelicerata</taxon>
        <taxon>Arachnida</taxon>
        <taxon>Acari</taxon>
        <taxon>Acariformes</taxon>
        <taxon>Trombidiformes</taxon>
        <taxon>Prostigmata</taxon>
        <taxon>Eupodina</taxon>
        <taxon>Bdelloidea</taxon>
        <taxon>Bdellidae</taxon>
        <taxon>Spinibdella</taxon>
    </lineage>
</organism>
<keyword evidence="9 11" id="KW-0496">Mitochondrion</keyword>
<dbReference type="GeneID" id="76313209"/>
<dbReference type="CTD" id="4535"/>
<dbReference type="GO" id="GO:0003954">
    <property type="term" value="F:NADH dehydrogenase activity"/>
    <property type="evidence" value="ECO:0007669"/>
    <property type="project" value="TreeGrafter"/>
</dbReference>
<dbReference type="PANTHER" id="PTHR11432">
    <property type="entry name" value="NADH DEHYDROGENASE SUBUNIT 1"/>
    <property type="match status" value="1"/>
</dbReference>
<evidence type="ECO:0000256" key="8">
    <source>
        <dbReference type="RuleBase" id="RU000471"/>
    </source>
</evidence>
<keyword evidence="5 8" id="KW-0812">Transmembrane</keyword>
<evidence type="ECO:0000256" key="1">
    <source>
        <dbReference type="ARBA" id="ARBA00004141"/>
    </source>
</evidence>
<comment type="similarity">
    <text evidence="2 8">Belongs to the complex I subunit 1 family.</text>
</comment>
<evidence type="ECO:0000256" key="2">
    <source>
        <dbReference type="ARBA" id="ARBA00010535"/>
    </source>
</evidence>
<feature type="transmembrane region" description="Helical" evidence="10">
    <location>
        <begin position="167"/>
        <end position="188"/>
    </location>
</feature>
<keyword evidence="6 10" id="KW-1133">Transmembrane helix</keyword>
<keyword evidence="8" id="KW-0520">NAD</keyword>
<keyword evidence="4" id="KW-0813">Transport</keyword>
<evidence type="ECO:0000313" key="11">
    <source>
        <dbReference type="EMBL" id="UXN44125.1"/>
    </source>
</evidence>
<dbReference type="InterPro" id="IPR001694">
    <property type="entry name" value="NADH_UbQ_OxRdtase_su1/FPO"/>
</dbReference>
<evidence type="ECO:0000256" key="4">
    <source>
        <dbReference type="ARBA" id="ARBA00022448"/>
    </source>
</evidence>
<dbReference type="PANTHER" id="PTHR11432:SF3">
    <property type="entry name" value="NADH-UBIQUINONE OXIDOREDUCTASE CHAIN 1"/>
    <property type="match status" value="1"/>
</dbReference>
<keyword evidence="7 10" id="KW-0472">Membrane</keyword>
<evidence type="ECO:0000256" key="3">
    <source>
        <dbReference type="ARBA" id="ARBA00021009"/>
    </source>
</evidence>
<feature type="transmembrane region" description="Helical" evidence="10">
    <location>
        <begin position="34"/>
        <end position="55"/>
    </location>
</feature>
<comment type="catalytic activity">
    <reaction evidence="9">
        <text>a ubiquinone + NADH + 5 H(+)(in) = a ubiquinol + NAD(+) + 4 H(+)(out)</text>
        <dbReference type="Rhea" id="RHEA:29091"/>
        <dbReference type="Rhea" id="RHEA-COMP:9565"/>
        <dbReference type="Rhea" id="RHEA-COMP:9566"/>
        <dbReference type="ChEBI" id="CHEBI:15378"/>
        <dbReference type="ChEBI" id="CHEBI:16389"/>
        <dbReference type="ChEBI" id="CHEBI:17976"/>
        <dbReference type="ChEBI" id="CHEBI:57540"/>
        <dbReference type="ChEBI" id="CHEBI:57945"/>
        <dbReference type="EC" id="7.1.1.2"/>
    </reaction>
</comment>
<sequence>MYVYVFFYLLTLLLGVAFLTLLERKFLGLVHFRIGPMKVGFIGILQPFSDALKLFGKILLKLTSLNYFFYIISPLYGFLMVLLLYLNYFYLGIYMNVSVGWLFMILLVSMNLYFLLGMSWSSISVYSFYGCMRAVSQALAYEVVLIFFFLYYMIFRCMYEFDFDMESLGFSFVWFLPFVIVWFIVLLFETNRSPYDLSEGESELVSGFSTEYFGGFFSLIFIVEYASLIFMIFVMLNLISVGLLELMVLFVFFMILILWVRGSYPRIRYDILMMMAWKYVLIYVLFSYFLLMFL</sequence>
<dbReference type="GO" id="GO:0009060">
    <property type="term" value="P:aerobic respiration"/>
    <property type="evidence" value="ECO:0007669"/>
    <property type="project" value="TreeGrafter"/>
</dbReference>
<dbReference type="EC" id="7.1.1.2" evidence="9"/>
<dbReference type="AlphaFoldDB" id="A0A977S5L1"/>
<dbReference type="RefSeq" id="YP_010516624.1">
    <property type="nucleotide sequence ID" value="NC_067576.1"/>
</dbReference>
<feature type="transmembrane region" description="Helical" evidence="10">
    <location>
        <begin position="93"/>
        <end position="114"/>
    </location>
</feature>
<dbReference type="Pfam" id="PF00146">
    <property type="entry name" value="NADHdh"/>
    <property type="match status" value="1"/>
</dbReference>
<feature type="transmembrane region" description="Helical" evidence="10">
    <location>
        <begin position="271"/>
        <end position="291"/>
    </location>
</feature>
<gene>
    <name evidence="11" type="primary">ND1</name>
</gene>
<dbReference type="GO" id="GO:0008137">
    <property type="term" value="F:NADH dehydrogenase (ubiquinone) activity"/>
    <property type="evidence" value="ECO:0007669"/>
    <property type="project" value="UniProtKB-EC"/>
</dbReference>
<feature type="transmembrane region" description="Helical" evidence="10">
    <location>
        <begin position="241"/>
        <end position="259"/>
    </location>
</feature>
<proteinExistence type="inferred from homology"/>
<reference evidence="11" key="1">
    <citation type="submission" date="2021-10" db="EMBL/GenBank/DDBJ databases">
        <authorList>
            <person name="Fang Y."/>
            <person name="Sun E."/>
            <person name="Yang Q."/>
        </authorList>
    </citation>
    <scope>NUCLEOTIDE SEQUENCE</scope>
</reference>
<evidence type="ECO:0000256" key="6">
    <source>
        <dbReference type="ARBA" id="ARBA00022989"/>
    </source>
</evidence>
<accession>A0A977S5L1</accession>
<protein>
    <recommendedName>
        <fullName evidence="3 9">NADH-ubiquinone oxidoreductase chain 1</fullName>
        <ecNumber evidence="9">7.1.1.2</ecNumber>
    </recommendedName>
</protein>
<feature type="transmembrane region" description="Helical" evidence="10">
    <location>
        <begin position="6"/>
        <end position="22"/>
    </location>
</feature>
<evidence type="ECO:0000256" key="10">
    <source>
        <dbReference type="SAM" id="Phobius"/>
    </source>
</evidence>
<feature type="transmembrane region" description="Helical" evidence="10">
    <location>
        <begin position="134"/>
        <end position="155"/>
    </location>
</feature>
<evidence type="ECO:0000256" key="7">
    <source>
        <dbReference type="ARBA" id="ARBA00023136"/>
    </source>
</evidence>
<geneLocation type="mitochondrion" evidence="11"/>
<comment type="subcellular location">
    <subcellularLocation>
        <location evidence="1">Membrane</location>
        <topology evidence="1">Multi-pass membrane protein</topology>
    </subcellularLocation>
    <subcellularLocation>
        <location evidence="8">Mitochondrion inner membrane</location>
        <topology evidence="8">Multi-pass membrane protein</topology>
    </subcellularLocation>
</comment>
<feature type="transmembrane region" description="Helical" evidence="10">
    <location>
        <begin position="212"/>
        <end position="234"/>
    </location>
</feature>
<feature type="transmembrane region" description="Helical" evidence="10">
    <location>
        <begin position="67"/>
        <end position="86"/>
    </location>
</feature>
<keyword evidence="9" id="KW-0830">Ubiquinone</keyword>
<evidence type="ECO:0000256" key="5">
    <source>
        <dbReference type="ARBA" id="ARBA00022692"/>
    </source>
</evidence>
<evidence type="ECO:0000256" key="9">
    <source>
        <dbReference type="RuleBase" id="RU000473"/>
    </source>
</evidence>
<name>A0A977S5L1_9ACAR</name>